<evidence type="ECO:0000256" key="3">
    <source>
        <dbReference type="ARBA" id="ARBA00022692"/>
    </source>
</evidence>
<keyword evidence="2" id="KW-1003">Cell membrane</keyword>
<evidence type="ECO:0000256" key="4">
    <source>
        <dbReference type="ARBA" id="ARBA00022989"/>
    </source>
</evidence>
<dbReference type="AlphaFoldDB" id="A0AAV9J282"/>
<keyword evidence="4 6" id="KW-1133">Transmembrane helix</keyword>
<feature type="transmembrane region" description="Helical" evidence="6">
    <location>
        <begin position="266"/>
        <end position="287"/>
    </location>
</feature>
<keyword evidence="5 6" id="KW-0472">Membrane</keyword>
<feature type="transmembrane region" description="Helical" evidence="6">
    <location>
        <begin position="111"/>
        <end position="127"/>
    </location>
</feature>
<feature type="domain" description="VTT" evidence="7">
    <location>
        <begin position="171"/>
        <end position="288"/>
    </location>
</feature>
<keyword evidence="9" id="KW-1185">Reference proteome</keyword>
<evidence type="ECO:0000256" key="2">
    <source>
        <dbReference type="ARBA" id="ARBA00022475"/>
    </source>
</evidence>
<dbReference type="Proteomes" id="UP001301350">
    <property type="component" value="Unassembled WGS sequence"/>
</dbReference>
<sequence length="369" mass="38659">MFVAGAAALGRNCGSVAAGRCRGRVVERPGVPGGGDRVGVARRNTVKCRHRRAAVGLRPLFASVSGPRNTSNPTSGLSAVPDAGNGVADLHGPTSAAPTSTIRPSRRLRPLLLLSLITLLLAAAIAVRSPAVQFQYTALLQQLHDWVSAYGVTRVAVAMGVVHFVAIVLCFPGTILIEVMAGYTLGLTAGYVSMHLSKVAAALMCFALGRTVLAGWVKRQRQRFTRFDRLLAAVKREGAPMMLYMRLSPVPSFINNYLMSAVDVPLLPYALTTALGTMPALLPIVSAGVGARDVSAAALMSGSVSASGAPAWMHLLRRGSMAVGGVLLAVAIVRIFRSTVKNAVSEEALEAGEMREVSSITTSEPPISP</sequence>
<dbReference type="EMBL" id="JANCYW010000017">
    <property type="protein sequence ID" value="KAK4538429.1"/>
    <property type="molecule type" value="Genomic_DNA"/>
</dbReference>
<dbReference type="Pfam" id="PF09335">
    <property type="entry name" value="VTT_dom"/>
    <property type="match status" value="1"/>
</dbReference>
<dbReference type="InterPro" id="IPR032816">
    <property type="entry name" value="VTT_dom"/>
</dbReference>
<comment type="subcellular location">
    <subcellularLocation>
        <location evidence="1">Cell membrane</location>
        <topology evidence="1">Multi-pass membrane protein</topology>
    </subcellularLocation>
</comment>
<evidence type="ECO:0000313" key="8">
    <source>
        <dbReference type="EMBL" id="KAK4538429.1"/>
    </source>
</evidence>
<gene>
    <name evidence="8" type="ORF">CDCA_CDCA17G4454</name>
</gene>
<feature type="transmembrane region" description="Helical" evidence="6">
    <location>
        <begin position="199"/>
        <end position="217"/>
    </location>
</feature>
<feature type="transmembrane region" description="Helical" evidence="6">
    <location>
        <begin position="319"/>
        <end position="336"/>
    </location>
</feature>
<dbReference type="PANTHER" id="PTHR12677:SF59">
    <property type="entry name" value="GOLGI APPARATUS MEMBRANE PROTEIN TVP38-RELATED"/>
    <property type="match status" value="1"/>
</dbReference>
<dbReference type="PANTHER" id="PTHR12677">
    <property type="entry name" value="GOLGI APPARATUS MEMBRANE PROTEIN TVP38-RELATED"/>
    <property type="match status" value="1"/>
</dbReference>
<organism evidence="8 9">
    <name type="scientific">Cyanidium caldarium</name>
    <name type="common">Red alga</name>
    <dbReference type="NCBI Taxonomy" id="2771"/>
    <lineage>
        <taxon>Eukaryota</taxon>
        <taxon>Rhodophyta</taxon>
        <taxon>Bangiophyceae</taxon>
        <taxon>Cyanidiales</taxon>
        <taxon>Cyanidiaceae</taxon>
        <taxon>Cyanidium</taxon>
    </lineage>
</organism>
<evidence type="ECO:0000313" key="9">
    <source>
        <dbReference type="Proteomes" id="UP001301350"/>
    </source>
</evidence>
<dbReference type="InterPro" id="IPR015414">
    <property type="entry name" value="TMEM64"/>
</dbReference>
<feature type="transmembrane region" description="Helical" evidence="6">
    <location>
        <begin position="147"/>
        <end position="168"/>
    </location>
</feature>
<protein>
    <recommendedName>
        <fullName evidence="7">VTT domain-containing protein</fullName>
    </recommendedName>
</protein>
<reference evidence="8 9" key="1">
    <citation type="submission" date="2022-07" db="EMBL/GenBank/DDBJ databases">
        <title>Genome-wide signatures of adaptation to extreme environments.</title>
        <authorList>
            <person name="Cho C.H."/>
            <person name="Yoon H.S."/>
        </authorList>
    </citation>
    <scope>NUCLEOTIDE SEQUENCE [LARGE SCALE GENOMIC DNA]</scope>
    <source>
        <strain evidence="8 9">DBV 063 E5</strain>
    </source>
</reference>
<evidence type="ECO:0000256" key="5">
    <source>
        <dbReference type="ARBA" id="ARBA00023136"/>
    </source>
</evidence>
<evidence type="ECO:0000256" key="1">
    <source>
        <dbReference type="ARBA" id="ARBA00004651"/>
    </source>
</evidence>
<comment type="caution">
    <text evidence="8">The sequence shown here is derived from an EMBL/GenBank/DDBJ whole genome shotgun (WGS) entry which is preliminary data.</text>
</comment>
<name>A0AAV9J282_CYACA</name>
<evidence type="ECO:0000259" key="7">
    <source>
        <dbReference type="Pfam" id="PF09335"/>
    </source>
</evidence>
<keyword evidence="3 6" id="KW-0812">Transmembrane</keyword>
<proteinExistence type="predicted"/>
<dbReference type="GO" id="GO:0005886">
    <property type="term" value="C:plasma membrane"/>
    <property type="evidence" value="ECO:0007669"/>
    <property type="project" value="UniProtKB-SubCell"/>
</dbReference>
<evidence type="ECO:0000256" key="6">
    <source>
        <dbReference type="SAM" id="Phobius"/>
    </source>
</evidence>
<accession>A0AAV9J282</accession>